<sequence>SPEDYKQKEIAFEYLTKASEEMIDELAKKDPMEIFEFLAPKHLEKNQGFGKVIGKEPKQFQTPCYLCNQKALTTI</sequence>
<evidence type="ECO:0000313" key="2">
    <source>
        <dbReference type="Proteomes" id="UP000789920"/>
    </source>
</evidence>
<reference evidence="1" key="1">
    <citation type="submission" date="2021-06" db="EMBL/GenBank/DDBJ databases">
        <authorList>
            <person name="Kallberg Y."/>
            <person name="Tangrot J."/>
            <person name="Rosling A."/>
        </authorList>
    </citation>
    <scope>NUCLEOTIDE SEQUENCE</scope>
    <source>
        <strain evidence="1">MA461A</strain>
    </source>
</reference>
<dbReference type="Proteomes" id="UP000789920">
    <property type="component" value="Unassembled WGS sequence"/>
</dbReference>
<protein>
    <submittedName>
        <fullName evidence="1">1486_t:CDS:1</fullName>
    </submittedName>
</protein>
<organism evidence="1 2">
    <name type="scientific">Racocetra persica</name>
    <dbReference type="NCBI Taxonomy" id="160502"/>
    <lineage>
        <taxon>Eukaryota</taxon>
        <taxon>Fungi</taxon>
        <taxon>Fungi incertae sedis</taxon>
        <taxon>Mucoromycota</taxon>
        <taxon>Glomeromycotina</taxon>
        <taxon>Glomeromycetes</taxon>
        <taxon>Diversisporales</taxon>
        <taxon>Gigasporaceae</taxon>
        <taxon>Racocetra</taxon>
    </lineage>
</organism>
<gene>
    <name evidence="1" type="ORF">RPERSI_LOCUS28012</name>
</gene>
<feature type="non-terminal residue" evidence="1">
    <location>
        <position position="1"/>
    </location>
</feature>
<comment type="caution">
    <text evidence="1">The sequence shown here is derived from an EMBL/GenBank/DDBJ whole genome shotgun (WGS) entry which is preliminary data.</text>
</comment>
<accession>A0ACA9S9K4</accession>
<keyword evidence="2" id="KW-1185">Reference proteome</keyword>
<proteinExistence type="predicted"/>
<dbReference type="EMBL" id="CAJVQC010100540">
    <property type="protein sequence ID" value="CAG8831072.1"/>
    <property type="molecule type" value="Genomic_DNA"/>
</dbReference>
<name>A0ACA9S9K4_9GLOM</name>
<feature type="non-terminal residue" evidence="1">
    <location>
        <position position="75"/>
    </location>
</feature>
<evidence type="ECO:0000313" key="1">
    <source>
        <dbReference type="EMBL" id="CAG8831072.1"/>
    </source>
</evidence>